<accession>A0A6P4XS73</accession>
<dbReference type="GO" id="GO:0006506">
    <property type="term" value="P:GPI anchor biosynthetic process"/>
    <property type="evidence" value="ECO:0007669"/>
    <property type="project" value="InterPro"/>
</dbReference>
<name>A0A6P4XS73_BRABE</name>
<proteinExistence type="predicted"/>
<feature type="transmembrane region" description="Helical" evidence="1">
    <location>
        <begin position="12"/>
        <end position="31"/>
    </location>
</feature>
<protein>
    <submittedName>
        <fullName evidence="3 4">Transmembrane protein 246-like</fullName>
    </submittedName>
</protein>
<dbReference type="GeneID" id="109466233"/>
<dbReference type="CDD" id="cd22190">
    <property type="entry name" value="PGAP4"/>
    <property type="match status" value="1"/>
</dbReference>
<dbReference type="InterPro" id="IPR029675">
    <property type="entry name" value="PGAP4"/>
</dbReference>
<feature type="transmembrane region" description="Helical" evidence="1">
    <location>
        <begin position="294"/>
        <end position="316"/>
    </location>
</feature>
<organism evidence="2 4">
    <name type="scientific">Branchiostoma belcheri</name>
    <name type="common">Amphioxus</name>
    <dbReference type="NCBI Taxonomy" id="7741"/>
    <lineage>
        <taxon>Eukaryota</taxon>
        <taxon>Metazoa</taxon>
        <taxon>Chordata</taxon>
        <taxon>Cephalochordata</taxon>
        <taxon>Leptocardii</taxon>
        <taxon>Amphioxiformes</taxon>
        <taxon>Branchiostomatidae</taxon>
        <taxon>Branchiostoma</taxon>
    </lineage>
</organism>
<sequence>MSRLVYKWSMVKFYILVFCVVLPALCHRMYFSIYYNQYLHMRGTDPNTYSRRVNDERRRQAETFLTSKIKVGSPSALSLDTQSDGTRVAVGFVTVNRQPKMQDGSVYNPGYLLQTVAAILQDQEKSSLRTRLLVCNVDSDPLSNSDAVFLSSIVPVVSKYQKANLPTKPMSLPRRLQKEKDDYVYCLNQTLAYNSEYVLIIEDDTLATPGTLDIIEHIIRTKLEKKYRGFELTENNYTKTIIKLFSPQYIQRDFFTTKPKRIVINILELVGIGVVGASTISFVHFLIVQTCRKPYVFCNMFFVANFVCCILVAVAISRPHRLELRRISKQLYLMIDANDCCTPAVLYPRAAAMELKAHLHADREHDRIPLDGVMDDFVSRRGYRQFAVEPNLFSHIGQHSSLHSNSRLKFLQNFV</sequence>
<evidence type="ECO:0000313" key="3">
    <source>
        <dbReference type="RefSeq" id="XP_019619464.1"/>
    </source>
</evidence>
<evidence type="ECO:0000256" key="1">
    <source>
        <dbReference type="SAM" id="Phobius"/>
    </source>
</evidence>
<dbReference type="AlphaFoldDB" id="A0A6P4XS73"/>
<dbReference type="KEGG" id="bbel:109466233"/>
<evidence type="ECO:0000313" key="2">
    <source>
        <dbReference type="Proteomes" id="UP000515135"/>
    </source>
</evidence>
<keyword evidence="1" id="KW-0472">Membrane</keyword>
<dbReference type="GO" id="GO:0000139">
    <property type="term" value="C:Golgi membrane"/>
    <property type="evidence" value="ECO:0007669"/>
    <property type="project" value="InterPro"/>
</dbReference>
<dbReference type="PANTHER" id="PTHR31410">
    <property type="entry name" value="TRANSMEMBRANE PROTEIN 246"/>
    <property type="match status" value="1"/>
</dbReference>
<dbReference type="RefSeq" id="XP_019619464.1">
    <property type="nucleotide sequence ID" value="XM_019763905.1"/>
</dbReference>
<dbReference type="OrthoDB" id="2016523at2759"/>
<dbReference type="Proteomes" id="UP000515135">
    <property type="component" value="Unplaced"/>
</dbReference>
<reference evidence="3 4" key="1">
    <citation type="submission" date="2025-04" db="UniProtKB">
        <authorList>
            <consortium name="RefSeq"/>
        </authorList>
    </citation>
    <scope>IDENTIFICATION</scope>
    <source>
        <tissue evidence="3 4">Gonad</tissue>
    </source>
</reference>
<dbReference type="RefSeq" id="XP_019619465.1">
    <property type="nucleotide sequence ID" value="XM_019763906.1"/>
</dbReference>
<keyword evidence="2" id="KW-1185">Reference proteome</keyword>
<dbReference type="GO" id="GO:0016757">
    <property type="term" value="F:glycosyltransferase activity"/>
    <property type="evidence" value="ECO:0007669"/>
    <property type="project" value="InterPro"/>
</dbReference>
<gene>
    <name evidence="3 4" type="primary">LOC109466233</name>
</gene>
<keyword evidence="1" id="KW-0812">Transmembrane</keyword>
<evidence type="ECO:0000313" key="4">
    <source>
        <dbReference type="RefSeq" id="XP_019619465.1"/>
    </source>
</evidence>
<keyword evidence="1" id="KW-1133">Transmembrane helix</keyword>
<dbReference type="PANTHER" id="PTHR31410:SF1">
    <property type="entry name" value="POST-GPI ATTACHMENT TO PROTEINS FACTOR 4"/>
    <property type="match status" value="1"/>
</dbReference>
<feature type="transmembrane region" description="Helical" evidence="1">
    <location>
        <begin position="262"/>
        <end position="288"/>
    </location>
</feature>